<name>A0A2D4G4B1_MICCO</name>
<accession>A0A2D4G4B1</accession>
<dbReference type="AlphaFoldDB" id="A0A2D4G4B1"/>
<organism evidence="2">
    <name type="scientific">Micrurus corallinus</name>
    <name type="common">Brazilian coral snake</name>
    <dbReference type="NCBI Taxonomy" id="54390"/>
    <lineage>
        <taxon>Eukaryota</taxon>
        <taxon>Metazoa</taxon>
        <taxon>Chordata</taxon>
        <taxon>Craniata</taxon>
        <taxon>Vertebrata</taxon>
        <taxon>Euteleostomi</taxon>
        <taxon>Lepidosauria</taxon>
        <taxon>Squamata</taxon>
        <taxon>Bifurcata</taxon>
        <taxon>Unidentata</taxon>
        <taxon>Episquamata</taxon>
        <taxon>Toxicofera</taxon>
        <taxon>Serpentes</taxon>
        <taxon>Colubroidea</taxon>
        <taxon>Elapidae</taxon>
        <taxon>Elapinae</taxon>
        <taxon>Micrurus</taxon>
    </lineage>
</organism>
<evidence type="ECO:0000313" key="2">
    <source>
        <dbReference type="EMBL" id="LAA54593.1"/>
    </source>
</evidence>
<dbReference type="EMBL" id="IACJ01102388">
    <property type="protein sequence ID" value="LAA54593.1"/>
    <property type="molecule type" value="Transcribed_RNA"/>
</dbReference>
<proteinExistence type="predicted"/>
<feature type="region of interest" description="Disordered" evidence="1">
    <location>
        <begin position="1"/>
        <end position="34"/>
    </location>
</feature>
<feature type="compositionally biased region" description="Polar residues" evidence="1">
    <location>
        <begin position="1"/>
        <end position="17"/>
    </location>
</feature>
<protein>
    <submittedName>
        <fullName evidence="2">Uncharacterized protein</fullName>
    </submittedName>
</protein>
<reference evidence="2" key="1">
    <citation type="submission" date="2017-07" db="EMBL/GenBank/DDBJ databases">
        <authorList>
            <person name="Mikheyev A."/>
            <person name="Grau M."/>
        </authorList>
    </citation>
    <scope>NUCLEOTIDE SEQUENCE</scope>
    <source>
        <tissue evidence="2">Venom_gland</tissue>
    </source>
</reference>
<sequence>MTVKNSNSIIQFTPSSRRAQEADTEFPPVKSPSQGCAGRLPGEVLRLLLASPCHLPGREVPAEELGVMMLQSQPAPVLLLPPLVDVLAPGLPDLSHRPVLQAPRCPAGSRPLPLELCVEGLPLQPGMKLHAVCPPLKGLGLHPMVHLTPVPSLLPQSPREPQGAHLP</sequence>
<reference evidence="2" key="2">
    <citation type="submission" date="2017-11" db="EMBL/GenBank/DDBJ databases">
        <title>Coralsnake Venomics: Analyses of Venom Gland Transcriptomes and Proteomes of Six Brazilian Taxa.</title>
        <authorList>
            <person name="Aird S.D."/>
            <person name="Jorge da Silva N."/>
            <person name="Qiu L."/>
            <person name="Villar-Briones A."/>
            <person name="Aparecida-Saddi V."/>
            <person name="Campos-Telles M.P."/>
            <person name="Grau M."/>
            <person name="Mikheyev A.S."/>
        </authorList>
    </citation>
    <scope>NUCLEOTIDE SEQUENCE</scope>
    <source>
        <tissue evidence="2">Venom_gland</tissue>
    </source>
</reference>
<evidence type="ECO:0000256" key="1">
    <source>
        <dbReference type="SAM" id="MobiDB-lite"/>
    </source>
</evidence>